<protein>
    <submittedName>
        <fullName evidence="1">Uncharacterized protein</fullName>
    </submittedName>
</protein>
<name>A0A533Q652_9BACT</name>
<reference evidence="1 2" key="1">
    <citation type="submission" date="2019-04" db="EMBL/GenBank/DDBJ databases">
        <title>Genome of a novel bacterium Candidatus Jettenia ecosi reconstructed from metagenome of an anammox bioreactor.</title>
        <authorList>
            <person name="Mardanov A.V."/>
            <person name="Beletsky A.V."/>
            <person name="Ravin N.V."/>
            <person name="Botchkova E.A."/>
            <person name="Litti Y.V."/>
            <person name="Nozhevnikova A.N."/>
        </authorList>
    </citation>
    <scope>NUCLEOTIDE SEQUENCE [LARGE SCALE GENOMIC DNA]</scope>
    <source>
        <strain evidence="1">J2</strain>
    </source>
</reference>
<sequence length="47" mass="5739">MEREYLPTIAYFLWNIGCTKEKDVGKDKLEKGKIHEQLRKRKRWMNG</sequence>
<accession>A0A533Q652</accession>
<evidence type="ECO:0000313" key="2">
    <source>
        <dbReference type="Proteomes" id="UP000319783"/>
    </source>
</evidence>
<organism evidence="1 2">
    <name type="scientific">Candidatus Jettenia ecosi</name>
    <dbReference type="NCBI Taxonomy" id="2494326"/>
    <lineage>
        <taxon>Bacteria</taxon>
        <taxon>Pseudomonadati</taxon>
        <taxon>Planctomycetota</taxon>
        <taxon>Candidatus Brocadiia</taxon>
        <taxon>Candidatus Brocadiales</taxon>
        <taxon>Candidatus Brocadiaceae</taxon>
        <taxon>Candidatus Jettenia</taxon>
    </lineage>
</organism>
<proteinExistence type="predicted"/>
<dbReference type="AlphaFoldDB" id="A0A533Q652"/>
<comment type="caution">
    <text evidence="1">The sequence shown here is derived from an EMBL/GenBank/DDBJ whole genome shotgun (WGS) entry which is preliminary data.</text>
</comment>
<dbReference type="EMBL" id="SULG01000139">
    <property type="protein sequence ID" value="TLD40058.1"/>
    <property type="molecule type" value="Genomic_DNA"/>
</dbReference>
<dbReference type="Proteomes" id="UP000319783">
    <property type="component" value="Unassembled WGS sequence"/>
</dbReference>
<evidence type="ECO:0000313" key="1">
    <source>
        <dbReference type="EMBL" id="TLD40058.1"/>
    </source>
</evidence>
<gene>
    <name evidence="1" type="ORF">JETT_3683</name>
</gene>